<name>A0A6G1IQ46_9PLEO</name>
<accession>A0A6G1IQ46</accession>
<dbReference type="Proteomes" id="UP000799291">
    <property type="component" value="Unassembled WGS sequence"/>
</dbReference>
<evidence type="ECO:0000256" key="1">
    <source>
        <dbReference type="SAM" id="MobiDB-lite"/>
    </source>
</evidence>
<reference evidence="2" key="1">
    <citation type="journal article" date="2020" name="Stud. Mycol.">
        <title>101 Dothideomycetes genomes: a test case for predicting lifestyles and emergence of pathogens.</title>
        <authorList>
            <person name="Haridas S."/>
            <person name="Albert R."/>
            <person name="Binder M."/>
            <person name="Bloem J."/>
            <person name="Labutti K."/>
            <person name="Salamov A."/>
            <person name="Andreopoulos B."/>
            <person name="Baker S."/>
            <person name="Barry K."/>
            <person name="Bills G."/>
            <person name="Bluhm B."/>
            <person name="Cannon C."/>
            <person name="Castanera R."/>
            <person name="Culley D."/>
            <person name="Daum C."/>
            <person name="Ezra D."/>
            <person name="Gonzalez J."/>
            <person name="Henrissat B."/>
            <person name="Kuo A."/>
            <person name="Liang C."/>
            <person name="Lipzen A."/>
            <person name="Lutzoni F."/>
            <person name="Magnuson J."/>
            <person name="Mondo S."/>
            <person name="Nolan M."/>
            <person name="Ohm R."/>
            <person name="Pangilinan J."/>
            <person name="Park H.-J."/>
            <person name="Ramirez L."/>
            <person name="Alfaro M."/>
            <person name="Sun H."/>
            <person name="Tritt A."/>
            <person name="Yoshinaga Y."/>
            <person name="Zwiers L.-H."/>
            <person name="Turgeon B."/>
            <person name="Goodwin S."/>
            <person name="Spatafora J."/>
            <person name="Crous P."/>
            <person name="Grigoriev I."/>
        </authorList>
    </citation>
    <scope>NUCLEOTIDE SEQUENCE</scope>
    <source>
        <strain evidence="2">CBS 122367</strain>
    </source>
</reference>
<organism evidence="2 3">
    <name type="scientific">Lentithecium fluviatile CBS 122367</name>
    <dbReference type="NCBI Taxonomy" id="1168545"/>
    <lineage>
        <taxon>Eukaryota</taxon>
        <taxon>Fungi</taxon>
        <taxon>Dikarya</taxon>
        <taxon>Ascomycota</taxon>
        <taxon>Pezizomycotina</taxon>
        <taxon>Dothideomycetes</taxon>
        <taxon>Pleosporomycetidae</taxon>
        <taxon>Pleosporales</taxon>
        <taxon>Massarineae</taxon>
        <taxon>Lentitheciaceae</taxon>
        <taxon>Lentithecium</taxon>
    </lineage>
</organism>
<feature type="compositionally biased region" description="Low complexity" evidence="1">
    <location>
        <begin position="126"/>
        <end position="138"/>
    </location>
</feature>
<protein>
    <submittedName>
        <fullName evidence="2">Uncharacterized protein</fullName>
    </submittedName>
</protein>
<dbReference type="AlphaFoldDB" id="A0A6G1IQ46"/>
<evidence type="ECO:0000313" key="3">
    <source>
        <dbReference type="Proteomes" id="UP000799291"/>
    </source>
</evidence>
<evidence type="ECO:0000313" key="2">
    <source>
        <dbReference type="EMBL" id="KAF2680366.1"/>
    </source>
</evidence>
<feature type="region of interest" description="Disordered" evidence="1">
    <location>
        <begin position="88"/>
        <end position="111"/>
    </location>
</feature>
<feature type="region of interest" description="Disordered" evidence="1">
    <location>
        <begin position="125"/>
        <end position="144"/>
    </location>
</feature>
<proteinExistence type="predicted"/>
<gene>
    <name evidence="2" type="ORF">K458DRAFT_94583</name>
</gene>
<feature type="compositionally biased region" description="Basic and acidic residues" evidence="1">
    <location>
        <begin position="94"/>
        <end position="110"/>
    </location>
</feature>
<dbReference type="EMBL" id="MU005597">
    <property type="protein sequence ID" value="KAF2680366.1"/>
    <property type="molecule type" value="Genomic_DNA"/>
</dbReference>
<keyword evidence="3" id="KW-1185">Reference proteome</keyword>
<sequence length="144" mass="15134">MTFTRREHGVRDGDGEGGRAGARGLRRLLRDVGRRLGNVRGRNLRDVSRGLGNLRVGGGLLGRVRGVRRGSRDVGSLSLAGSRGRLGRVGLDGSGRDVGSRGRSLVDRSRGGLRSRGVPVAVAWVGGRNSDGGDSSSNEVTHLD</sequence>